<protein>
    <recommendedName>
        <fullName evidence="6">Holliday junction branch migration complex subunit RuvA</fullName>
    </recommendedName>
</protein>
<dbReference type="AlphaFoldDB" id="A0AAJ4RE55"/>
<keyword evidence="11" id="KW-1185">Reference proteome</keyword>
<keyword evidence="4 6" id="KW-0233">DNA recombination</keyword>
<dbReference type="GO" id="GO:0009379">
    <property type="term" value="C:Holliday junction helicase complex"/>
    <property type="evidence" value="ECO:0007669"/>
    <property type="project" value="InterPro"/>
</dbReference>
<dbReference type="CDD" id="cd14332">
    <property type="entry name" value="UBA_RuvA_C"/>
    <property type="match status" value="1"/>
</dbReference>
<evidence type="ECO:0000313" key="10">
    <source>
        <dbReference type="Proteomes" id="UP000272781"/>
    </source>
</evidence>
<evidence type="ECO:0000313" key="9">
    <source>
        <dbReference type="EMBL" id="ROR40916.1"/>
    </source>
</evidence>
<dbReference type="SUPFAM" id="SSF46929">
    <property type="entry name" value="DNA helicase RuvA subunit, C-terminal domain"/>
    <property type="match status" value="1"/>
</dbReference>
<dbReference type="InterPro" id="IPR011114">
    <property type="entry name" value="RuvA_C"/>
</dbReference>
<reference evidence="11" key="1">
    <citation type="submission" date="2018-03" db="EMBL/GenBank/DDBJ databases">
        <title>A comparative analysis of the Nautiliaceae.</title>
        <authorList>
            <person name="Grosche A."/>
            <person name="Smedile F."/>
            <person name="Vetriani C."/>
        </authorList>
    </citation>
    <scope>NUCLEOTIDE SEQUENCE [LARGE SCALE GENOMIC DNA]</scope>
    <source>
        <strain evidence="11">TB6</strain>
    </source>
</reference>
<dbReference type="HAMAP" id="MF_00031">
    <property type="entry name" value="DNA_HJ_migration_RuvA"/>
    <property type="match status" value="1"/>
</dbReference>
<dbReference type="SUPFAM" id="SSF50249">
    <property type="entry name" value="Nucleic acid-binding proteins"/>
    <property type="match status" value="1"/>
</dbReference>
<dbReference type="Pfam" id="PF07499">
    <property type="entry name" value="RuvA_C"/>
    <property type="match status" value="1"/>
</dbReference>
<dbReference type="Proteomes" id="UP000272781">
    <property type="component" value="Unassembled WGS sequence"/>
</dbReference>
<dbReference type="InterPro" id="IPR012340">
    <property type="entry name" value="NA-bd_OB-fold"/>
</dbReference>
<dbReference type="GO" id="GO:0006310">
    <property type="term" value="P:DNA recombination"/>
    <property type="evidence" value="ECO:0007669"/>
    <property type="project" value="UniProtKB-UniRule"/>
</dbReference>
<dbReference type="InterPro" id="IPR013849">
    <property type="entry name" value="DNA_helicase_Holl-junc_RuvA_I"/>
</dbReference>
<dbReference type="GO" id="GO:0016787">
    <property type="term" value="F:hydrolase activity"/>
    <property type="evidence" value="ECO:0007669"/>
    <property type="project" value="UniProtKB-KW"/>
</dbReference>
<feature type="domain" description="Helix-hairpin-helix DNA-binding motif class 1" evidence="7">
    <location>
        <begin position="138"/>
        <end position="157"/>
    </location>
</feature>
<name>A0AAJ4RE55_9BACT</name>
<keyword evidence="3 6" id="KW-0238">DNA-binding</keyword>
<reference evidence="9 10" key="2">
    <citation type="submission" date="2018-11" db="EMBL/GenBank/DDBJ databases">
        <title>Genomic Encyclopedia of Type Strains, Phase IV (KMG-IV): sequencing the most valuable type-strain genomes for metagenomic binning, comparative biology and taxonomic classification.</title>
        <authorList>
            <person name="Goeker M."/>
        </authorList>
    </citation>
    <scope>NUCLEOTIDE SEQUENCE [LARGE SCALE GENOMIC DNA]</scope>
    <source>
        <strain evidence="9 10">DSM 27783</strain>
    </source>
</reference>
<dbReference type="RefSeq" id="WP_123351822.1">
    <property type="nucleotide sequence ID" value="NZ_CP027432.2"/>
</dbReference>
<feature type="domain" description="Helix-hairpin-helix DNA-binding motif class 1" evidence="7">
    <location>
        <begin position="69"/>
        <end position="88"/>
    </location>
</feature>
<dbReference type="NCBIfam" id="TIGR00084">
    <property type="entry name" value="ruvA"/>
    <property type="match status" value="1"/>
</dbReference>
<evidence type="ECO:0000256" key="6">
    <source>
        <dbReference type="HAMAP-Rule" id="MF_00031"/>
    </source>
</evidence>
<accession>A0AAJ4RE55</accession>
<dbReference type="GO" id="GO:0000400">
    <property type="term" value="F:four-way junction DNA binding"/>
    <property type="evidence" value="ECO:0007669"/>
    <property type="project" value="UniProtKB-UniRule"/>
</dbReference>
<dbReference type="Pfam" id="PF01330">
    <property type="entry name" value="RuvA_N"/>
    <property type="match status" value="1"/>
</dbReference>
<dbReference type="GO" id="GO:0005737">
    <property type="term" value="C:cytoplasm"/>
    <property type="evidence" value="ECO:0007669"/>
    <property type="project" value="UniProtKB-SubCell"/>
</dbReference>
<dbReference type="InterPro" id="IPR000085">
    <property type="entry name" value="RuvA"/>
</dbReference>
<comment type="domain">
    <text evidence="6">Has three domains with a flexible linker between the domains II and III and assumes an 'L' shape. Domain III is highly mobile and contacts RuvB.</text>
</comment>
<keyword evidence="9" id="KW-0067">ATP-binding</keyword>
<feature type="domain" description="Helix-hairpin-helix DNA-binding motif class 1" evidence="7">
    <location>
        <begin position="104"/>
        <end position="123"/>
    </location>
</feature>
<comment type="subcellular location">
    <subcellularLocation>
        <location evidence="6">Cytoplasm</location>
    </subcellularLocation>
</comment>
<evidence type="ECO:0000256" key="2">
    <source>
        <dbReference type="ARBA" id="ARBA00022763"/>
    </source>
</evidence>
<dbReference type="GO" id="GO:0009378">
    <property type="term" value="F:four-way junction helicase activity"/>
    <property type="evidence" value="ECO:0007669"/>
    <property type="project" value="InterPro"/>
</dbReference>
<evidence type="ECO:0000256" key="5">
    <source>
        <dbReference type="ARBA" id="ARBA00023204"/>
    </source>
</evidence>
<gene>
    <name evidence="6 8" type="primary">ruvA</name>
    <name evidence="8" type="ORF">C6V80_05145</name>
    <name evidence="9" type="ORF">EDC58_0397</name>
</gene>
<evidence type="ECO:0000313" key="11">
    <source>
        <dbReference type="Proteomes" id="UP000298805"/>
    </source>
</evidence>
<dbReference type="InterPro" id="IPR003583">
    <property type="entry name" value="Hlx-hairpin-Hlx_DNA-bd_motif"/>
</dbReference>
<feature type="region of interest" description="Domain III" evidence="6">
    <location>
        <begin position="136"/>
        <end position="176"/>
    </location>
</feature>
<evidence type="ECO:0000313" key="8">
    <source>
        <dbReference type="EMBL" id="QCI28363.1"/>
    </source>
</evidence>
<dbReference type="Gene3D" id="1.10.8.10">
    <property type="entry name" value="DNA helicase RuvA subunit, C-terminal domain"/>
    <property type="match status" value="1"/>
</dbReference>
<dbReference type="Proteomes" id="UP000298805">
    <property type="component" value="Chromosome"/>
</dbReference>
<evidence type="ECO:0000256" key="1">
    <source>
        <dbReference type="ARBA" id="ARBA00022490"/>
    </source>
</evidence>
<dbReference type="Pfam" id="PF14520">
    <property type="entry name" value="HHH_5"/>
    <property type="match status" value="1"/>
</dbReference>
<dbReference type="InterPro" id="IPR036267">
    <property type="entry name" value="RuvA_C_sf"/>
</dbReference>
<dbReference type="EMBL" id="CP027432">
    <property type="protein sequence ID" value="QCI28363.1"/>
    <property type="molecule type" value="Genomic_DNA"/>
</dbReference>
<keyword evidence="2 6" id="KW-0227">DNA damage</keyword>
<dbReference type="GO" id="GO:0048476">
    <property type="term" value="C:Holliday junction resolvase complex"/>
    <property type="evidence" value="ECO:0007669"/>
    <property type="project" value="UniProtKB-UniRule"/>
</dbReference>
<dbReference type="SMART" id="SM00278">
    <property type="entry name" value="HhH1"/>
    <property type="match status" value="3"/>
</dbReference>
<comment type="function">
    <text evidence="6">The RuvA-RuvB-RuvC complex processes Holliday junction (HJ) DNA during genetic recombination and DNA repair, while the RuvA-RuvB complex plays an important role in the rescue of blocked DNA replication forks via replication fork reversal (RFR). RuvA specifically binds to HJ cruciform DNA, conferring on it an open structure. The RuvB hexamer acts as an ATP-dependent pump, pulling dsDNA into and through the RuvAB complex. HJ branch migration allows RuvC to scan DNA until it finds its consensus sequence, where it cleaves and resolves the cruciform DNA.</text>
</comment>
<sequence>MIAALRGKIFEKENGKILLDVNDVIYELNVSLITFSKASDGVYYITEIIKENEYSLYAFADKDEKKMFDSLIKLNGVGPKVALAICSTFTPSEFVEVINSNDINSLKKVPGIGPKSAKRILMEMGDFEVESVNPEINQAIMALENLGFKKADIIKAISGLSGSVEEIIKEALKRLH</sequence>
<keyword evidence="8" id="KW-0378">Hydrolase</keyword>
<comment type="similarity">
    <text evidence="6">Belongs to the RuvA family.</text>
</comment>
<comment type="caution">
    <text evidence="6">Lacks conserved residue(s) required for the propagation of feature annotation.</text>
</comment>
<evidence type="ECO:0000259" key="7">
    <source>
        <dbReference type="SMART" id="SM00278"/>
    </source>
</evidence>
<dbReference type="GO" id="GO:0005524">
    <property type="term" value="F:ATP binding"/>
    <property type="evidence" value="ECO:0007669"/>
    <property type="project" value="InterPro"/>
</dbReference>
<reference evidence="8" key="3">
    <citation type="submission" date="2019-06" db="EMBL/GenBank/DDBJ databases">
        <title>A comparative analysis of the Nautiliaceae.</title>
        <authorList>
            <person name="Grosche A."/>
            <person name="Smedile F."/>
            <person name="Vetriani C."/>
        </authorList>
    </citation>
    <scope>NUCLEOTIDE SEQUENCE</scope>
    <source>
        <strain evidence="8">TB6</strain>
    </source>
</reference>
<proteinExistence type="inferred from homology"/>
<keyword evidence="5 6" id="KW-0234">DNA repair</keyword>
<evidence type="ECO:0000256" key="3">
    <source>
        <dbReference type="ARBA" id="ARBA00023125"/>
    </source>
</evidence>
<evidence type="ECO:0000256" key="4">
    <source>
        <dbReference type="ARBA" id="ARBA00023172"/>
    </source>
</evidence>
<organism evidence="9 10">
    <name type="scientific">Caminibacter pacificus</name>
    <dbReference type="NCBI Taxonomy" id="1424653"/>
    <lineage>
        <taxon>Bacteria</taxon>
        <taxon>Pseudomonadati</taxon>
        <taxon>Campylobacterota</taxon>
        <taxon>Epsilonproteobacteria</taxon>
        <taxon>Nautiliales</taxon>
        <taxon>Nautiliaceae</taxon>
        <taxon>Caminibacter</taxon>
    </lineage>
</organism>
<keyword evidence="9" id="KW-0347">Helicase</keyword>
<keyword evidence="9" id="KW-0547">Nucleotide-binding</keyword>
<comment type="subunit">
    <text evidence="6">Homotetramer. Forms an RuvA(8)-RuvB(12)-Holliday junction (HJ) complex. HJ DNA is sandwiched between 2 RuvA tetramers; dsDNA enters through RuvA and exits via RuvB. An RuvB hexamer assembles on each DNA strand where it exits the tetramer. Each RuvB hexamer is contacted by two RuvA subunits (via domain III) on 2 adjacent RuvB subunits; this complex drives branch migration. In the full resolvosome a probable DNA-RuvA(4)-RuvB(12)-RuvC(2) complex forms which resolves the HJ.</text>
</comment>
<dbReference type="EMBL" id="RJVK01000001">
    <property type="protein sequence ID" value="ROR40916.1"/>
    <property type="molecule type" value="Genomic_DNA"/>
</dbReference>
<dbReference type="InterPro" id="IPR010994">
    <property type="entry name" value="RuvA_2-like"/>
</dbReference>
<dbReference type="Gene3D" id="1.10.150.20">
    <property type="entry name" value="5' to 3' exonuclease, C-terminal subdomain"/>
    <property type="match status" value="1"/>
</dbReference>
<dbReference type="SUPFAM" id="SSF47781">
    <property type="entry name" value="RuvA domain 2-like"/>
    <property type="match status" value="1"/>
</dbReference>
<dbReference type="GO" id="GO:0006281">
    <property type="term" value="P:DNA repair"/>
    <property type="evidence" value="ECO:0007669"/>
    <property type="project" value="UniProtKB-UniRule"/>
</dbReference>
<dbReference type="Gene3D" id="2.40.50.140">
    <property type="entry name" value="Nucleic acid-binding proteins"/>
    <property type="match status" value="1"/>
</dbReference>
<keyword evidence="1 6" id="KW-0963">Cytoplasm</keyword>